<dbReference type="AlphaFoldDB" id="A0A8T2VCK3"/>
<feature type="domain" description="tRNA ligase phosphodiesterase" evidence="1">
    <location>
        <begin position="513"/>
        <end position="587"/>
    </location>
</feature>
<dbReference type="GO" id="GO:0003972">
    <property type="term" value="F:RNA ligase (ATP) activity"/>
    <property type="evidence" value="ECO:0007669"/>
    <property type="project" value="InterPro"/>
</dbReference>
<dbReference type="InterPro" id="IPR015965">
    <property type="entry name" value="tRNA_lig_PDEase"/>
</dbReference>
<protein>
    <recommendedName>
        <fullName evidence="1">tRNA ligase phosphodiesterase domain-containing protein</fullName>
    </recommendedName>
</protein>
<dbReference type="PANTHER" id="PTHR35460:SF1">
    <property type="entry name" value="TRNA LIGASE 1"/>
    <property type="match status" value="1"/>
</dbReference>
<dbReference type="EMBL" id="CM035407">
    <property type="protein sequence ID" value="KAH7445092.1"/>
    <property type="molecule type" value="Genomic_DNA"/>
</dbReference>
<dbReference type="GO" id="GO:0005524">
    <property type="term" value="F:ATP binding"/>
    <property type="evidence" value="ECO:0007669"/>
    <property type="project" value="InterPro"/>
</dbReference>
<reference evidence="2" key="1">
    <citation type="submission" date="2021-08" db="EMBL/GenBank/DDBJ databases">
        <title>WGS assembly of Ceratopteris richardii.</title>
        <authorList>
            <person name="Marchant D.B."/>
            <person name="Chen G."/>
            <person name="Jenkins J."/>
            <person name="Shu S."/>
            <person name="Leebens-Mack J."/>
            <person name="Grimwood J."/>
            <person name="Schmutz J."/>
            <person name="Soltis P."/>
            <person name="Soltis D."/>
            <person name="Chen Z.-H."/>
        </authorList>
    </citation>
    <scope>NUCLEOTIDE SEQUENCE</scope>
    <source>
        <strain evidence="2">Whitten #5841</strain>
        <tissue evidence="2">Leaf</tissue>
    </source>
</reference>
<name>A0A8T2VCK3_CERRI</name>
<proteinExistence type="predicted"/>
<dbReference type="Proteomes" id="UP000825935">
    <property type="component" value="Chromosome 2"/>
</dbReference>
<dbReference type="PANTHER" id="PTHR35460">
    <property type="entry name" value="TRNA LIGASE 1"/>
    <property type="match status" value="1"/>
</dbReference>
<dbReference type="InterPro" id="IPR038837">
    <property type="entry name" value="tRNA_ligase_1"/>
</dbReference>
<evidence type="ECO:0000259" key="1">
    <source>
        <dbReference type="Pfam" id="PF08302"/>
    </source>
</evidence>
<gene>
    <name evidence="2" type="ORF">KP509_02G106200</name>
</gene>
<dbReference type="OrthoDB" id="1912039at2759"/>
<dbReference type="OMA" id="CALEANI"/>
<evidence type="ECO:0000313" key="3">
    <source>
        <dbReference type="Proteomes" id="UP000825935"/>
    </source>
</evidence>
<keyword evidence="3" id="KW-1185">Reference proteome</keyword>
<comment type="caution">
    <text evidence="2">The sequence shown here is derived from an EMBL/GenBank/DDBJ whole genome shotgun (WGS) entry which is preliminary data.</text>
</comment>
<dbReference type="GO" id="GO:0006388">
    <property type="term" value="P:tRNA splicing, via endonucleolytic cleavage and ligation"/>
    <property type="evidence" value="ECO:0007669"/>
    <property type="project" value="InterPro"/>
</dbReference>
<organism evidence="2 3">
    <name type="scientific">Ceratopteris richardii</name>
    <name type="common">Triangle waterfern</name>
    <dbReference type="NCBI Taxonomy" id="49495"/>
    <lineage>
        <taxon>Eukaryota</taxon>
        <taxon>Viridiplantae</taxon>
        <taxon>Streptophyta</taxon>
        <taxon>Embryophyta</taxon>
        <taxon>Tracheophyta</taxon>
        <taxon>Polypodiopsida</taxon>
        <taxon>Polypodiidae</taxon>
        <taxon>Polypodiales</taxon>
        <taxon>Pteridineae</taxon>
        <taxon>Pteridaceae</taxon>
        <taxon>Parkerioideae</taxon>
        <taxon>Ceratopteris</taxon>
    </lineage>
</organism>
<accession>A0A8T2VCK3</accession>
<dbReference type="Pfam" id="PF08302">
    <property type="entry name" value="tRNA_lig_CPD"/>
    <property type="match status" value="1"/>
</dbReference>
<evidence type="ECO:0000313" key="2">
    <source>
        <dbReference type="EMBL" id="KAH7445092.1"/>
    </source>
</evidence>
<sequence length="592" mass="67048">MDVYLLYGDKRAESVDLLSNRVYTGLQINADHTTQLADESENLMLKLKFLPYKIRTFLIRNGLSILYRSGFQAYRKYYLRQLENWNTSSHKQQQLDQLLTEWAKFVTTKYKGKGINSNAYLSEAEPFLAQFAKRSFQNRRLVGYTGSNPEEELLNNDSKDEDTHVQQYLASEQEDNDLNGKGMVIFFPGIPGSGKSALCAKLVADPGELGAARSIHFLMGDLVKGKYWPMLAKERQRRPVSTITVADKNAPNLEVWETIEDICERTSAIGVPVVPDSPGTEDNPFSLDILALFMFRVIQRVNHPGNLDKDSPNAGYILLMFYKLYSGKDRKEFEQTLRQRFGYLVKLSTLKSNRPSLPSVIEHVLSEGLELFDLHSMKHKSSKRTSAKWSAWEKHLREVLNENASYFNDIQTPLEETFQSLRQQLVAIAKGAIPMVKSTREERSFKSIAYAFIALPVEDIINIIQQLAETSPEIQMYFLDKNFTMSSAHITLAHKRSHGVAAVAAYGEICGVEVPVRLTSFLFSDKTCALEAQIIENQQGIVSRNQWPHVTIWTAEGTKPKESNSLPEVVRSGHASRVDFMPIELSGVVELS</sequence>